<dbReference type="InterPro" id="IPR003594">
    <property type="entry name" value="HATPase_dom"/>
</dbReference>
<evidence type="ECO:0000259" key="8">
    <source>
        <dbReference type="PROSITE" id="PS50885"/>
    </source>
</evidence>
<dbReference type="SMART" id="SM00304">
    <property type="entry name" value="HAMP"/>
    <property type="match status" value="1"/>
</dbReference>
<reference evidence="10" key="1">
    <citation type="submission" date="2011-06" db="EMBL/GenBank/DDBJ databases">
        <title>Complete genome sequence of Paenibacillus mucilaginosus KNP414.</title>
        <authorList>
            <person name="Wang J."/>
            <person name="Hu S."/>
            <person name="Hu X."/>
            <person name="Zhang B."/>
            <person name="Dong D."/>
            <person name="Zhang S."/>
            <person name="Zhao K."/>
            <person name="Wu D."/>
        </authorList>
    </citation>
    <scope>NUCLEOTIDE SEQUENCE [LARGE SCALE GENOMIC DNA]</scope>
    <source>
        <strain evidence="10">KNP414</strain>
    </source>
</reference>
<name>F8F4K9_PAEMK</name>
<keyword evidence="3" id="KW-0597">Phosphoprotein</keyword>
<keyword evidence="2" id="KW-1003">Cell membrane</keyword>
<sequence length="599" mass="67291">MKRQTRRMTLFGRMLLTLVLLLVPVLLLYAYSNRIAGGVVEEQLRSSNLNQLIFFAYQLDGHIENLSMLPVVLGNDPHIREFIQGGAAGTDGSRLKAQSRITEKLGLQSVSSAWSNDVTFVIPSGRRVFSSNIFINGSGDWPWNEAVHTVWTYGEDESRGRRVPTFYREIGEPAAARTAAEADALFQVRFPVQNISDLLDVYKKEQSNDPFLYHPDYPLILSSTPSRAVTESIIREVMGGVLPDAGQQTVEVDGEAYLVSYVKSRQLGWHLVDYVPLQQILAPIASARSWFYGSAAVLLAAGAAASFLLYRNVQLPIFNLTRGIRRMKQGDLSSRIEYRAHNEFDDLIVHFNEMSEQMQRLIEDVYTEKLRSREATLKQLQSQINPHFLYNSLFFIINSAMLEDKDSVTAMAHHLAEYYRYTTRVEHQQVTLKDELELVGHYLGIHHLRMQRLDYAVDVPEAMMKEEVPRLLLQPLVENAIVHGIEPRAGGGFIRITGEQDAEFNRIVVEDNGGGLTDAELRRLQAGLREEAADDSSLGCGTWNVHRRLQIGFGEGSGITFAHAPGGGLRATLVWSRTNMRRGERQEGGDGNGTASDRR</sequence>
<evidence type="ECO:0000256" key="2">
    <source>
        <dbReference type="ARBA" id="ARBA00022475"/>
    </source>
</evidence>
<dbReference type="CDD" id="cd06225">
    <property type="entry name" value="HAMP"/>
    <property type="match status" value="1"/>
</dbReference>
<dbReference type="HOGENOM" id="CLU_020473_6_2_9"/>
<accession>F8F4K9</accession>
<keyword evidence="5" id="KW-0418">Kinase</keyword>
<organism evidence="9 10">
    <name type="scientific">Paenibacillus mucilaginosus (strain KNP414)</name>
    <dbReference type="NCBI Taxonomy" id="1036673"/>
    <lineage>
        <taxon>Bacteria</taxon>
        <taxon>Bacillati</taxon>
        <taxon>Bacillota</taxon>
        <taxon>Bacilli</taxon>
        <taxon>Bacillales</taxon>
        <taxon>Paenibacillaceae</taxon>
        <taxon>Paenibacillus</taxon>
    </lineage>
</organism>
<feature type="domain" description="HAMP" evidence="8">
    <location>
        <begin position="311"/>
        <end position="363"/>
    </location>
</feature>
<gene>
    <name evidence="9" type="ordered locus">KNP414_00811</name>
</gene>
<evidence type="ECO:0000256" key="4">
    <source>
        <dbReference type="ARBA" id="ARBA00022679"/>
    </source>
</evidence>
<dbReference type="GO" id="GO:0005886">
    <property type="term" value="C:plasma membrane"/>
    <property type="evidence" value="ECO:0007669"/>
    <property type="project" value="UniProtKB-SubCell"/>
</dbReference>
<dbReference type="EMBL" id="CP002869">
    <property type="protein sequence ID" value="AEI39401.1"/>
    <property type="molecule type" value="Genomic_DNA"/>
</dbReference>
<dbReference type="AlphaFoldDB" id="F8F4K9"/>
<dbReference type="PATRIC" id="fig|1036673.3.peg.719"/>
<feature type="region of interest" description="Disordered" evidence="7">
    <location>
        <begin position="579"/>
        <end position="599"/>
    </location>
</feature>
<dbReference type="Gene3D" id="1.10.287.130">
    <property type="match status" value="1"/>
</dbReference>
<dbReference type="KEGG" id="pms:KNP414_00811"/>
<dbReference type="PANTHER" id="PTHR34220">
    <property type="entry name" value="SENSOR HISTIDINE KINASE YPDA"/>
    <property type="match status" value="1"/>
</dbReference>
<reference evidence="9 10" key="2">
    <citation type="journal article" date="2013" name="Genome Announc.">
        <title>Genome Sequence of Growth-Improving Paenibacillus mucilaginosus Strain KNP414.</title>
        <authorList>
            <person name="Lu J.J."/>
            <person name="Wang J.F."/>
            <person name="Hu X.F."/>
        </authorList>
    </citation>
    <scope>NUCLEOTIDE SEQUENCE [LARGE SCALE GENOMIC DNA]</scope>
    <source>
        <strain evidence="9 10">KNP414</strain>
    </source>
</reference>
<dbReference type="PROSITE" id="PS50885">
    <property type="entry name" value="HAMP"/>
    <property type="match status" value="1"/>
</dbReference>
<dbReference type="PANTHER" id="PTHR34220:SF7">
    <property type="entry name" value="SENSOR HISTIDINE KINASE YPDA"/>
    <property type="match status" value="1"/>
</dbReference>
<evidence type="ECO:0000313" key="9">
    <source>
        <dbReference type="EMBL" id="AEI39401.1"/>
    </source>
</evidence>
<dbReference type="InterPro" id="IPR036890">
    <property type="entry name" value="HATPase_C_sf"/>
</dbReference>
<proteinExistence type="predicted"/>
<dbReference type="Pfam" id="PF02518">
    <property type="entry name" value="HATPase_c"/>
    <property type="match status" value="1"/>
</dbReference>
<evidence type="ECO:0000256" key="3">
    <source>
        <dbReference type="ARBA" id="ARBA00022553"/>
    </source>
</evidence>
<protein>
    <submittedName>
        <fullName evidence="9">Putative sensor with HAMP domain</fullName>
    </submittedName>
</protein>
<dbReference type="Pfam" id="PF06580">
    <property type="entry name" value="His_kinase"/>
    <property type="match status" value="1"/>
</dbReference>
<dbReference type="InterPro" id="IPR050640">
    <property type="entry name" value="Bact_2-comp_sensor_kinase"/>
</dbReference>
<dbReference type="Pfam" id="PF00672">
    <property type="entry name" value="HAMP"/>
    <property type="match status" value="1"/>
</dbReference>
<dbReference type="GO" id="GO:0000155">
    <property type="term" value="F:phosphorelay sensor kinase activity"/>
    <property type="evidence" value="ECO:0007669"/>
    <property type="project" value="InterPro"/>
</dbReference>
<dbReference type="RefSeq" id="WP_013914565.1">
    <property type="nucleotide sequence ID" value="NC_015690.1"/>
</dbReference>
<keyword evidence="6" id="KW-0472">Membrane</keyword>
<evidence type="ECO:0000256" key="7">
    <source>
        <dbReference type="SAM" id="MobiDB-lite"/>
    </source>
</evidence>
<evidence type="ECO:0000313" key="10">
    <source>
        <dbReference type="Proteomes" id="UP000006620"/>
    </source>
</evidence>
<dbReference type="InterPro" id="IPR003660">
    <property type="entry name" value="HAMP_dom"/>
</dbReference>
<evidence type="ECO:0000256" key="6">
    <source>
        <dbReference type="ARBA" id="ARBA00023136"/>
    </source>
</evidence>
<comment type="subcellular location">
    <subcellularLocation>
        <location evidence="1">Cell membrane</location>
        <topology evidence="1">Multi-pass membrane protein</topology>
    </subcellularLocation>
</comment>
<dbReference type="Gene3D" id="3.30.450.20">
    <property type="entry name" value="PAS domain"/>
    <property type="match status" value="1"/>
</dbReference>
<dbReference type="InterPro" id="IPR010559">
    <property type="entry name" value="Sig_transdc_His_kin_internal"/>
</dbReference>
<dbReference type="Proteomes" id="UP000006620">
    <property type="component" value="Chromosome"/>
</dbReference>
<dbReference type="SUPFAM" id="SSF55874">
    <property type="entry name" value="ATPase domain of HSP90 chaperone/DNA topoisomerase II/histidine kinase"/>
    <property type="match status" value="1"/>
</dbReference>
<keyword evidence="4" id="KW-0808">Transferase</keyword>
<dbReference type="Gene3D" id="3.30.565.10">
    <property type="entry name" value="Histidine kinase-like ATPase, C-terminal domain"/>
    <property type="match status" value="1"/>
</dbReference>
<evidence type="ECO:0000256" key="1">
    <source>
        <dbReference type="ARBA" id="ARBA00004651"/>
    </source>
</evidence>
<dbReference type="SUPFAM" id="SSF158472">
    <property type="entry name" value="HAMP domain-like"/>
    <property type="match status" value="1"/>
</dbReference>
<evidence type="ECO:0000256" key="5">
    <source>
        <dbReference type="ARBA" id="ARBA00022777"/>
    </source>
</evidence>